<reference evidence="3" key="1">
    <citation type="submission" date="2015-07" db="EMBL/GenBank/DDBJ databases">
        <authorList>
            <consortium name="Consortium for Microbial Forensics and Genomics (microFORGE)"/>
            <person name="Knight B.M."/>
            <person name="Roberts D.P."/>
            <person name="Lin D."/>
            <person name="Hari K."/>
            <person name="Fletcher J."/>
            <person name="Melcher U."/>
            <person name="Blagden T."/>
            <person name="Winegar R.A."/>
        </authorList>
    </citation>
    <scope>NUCLEOTIDE SEQUENCE [LARGE SCALE GENOMIC DNA]</scope>
    <source>
        <strain evidence="3">NRRL B-1447</strain>
    </source>
</reference>
<dbReference type="GO" id="GO:0016042">
    <property type="term" value="P:lipid catabolic process"/>
    <property type="evidence" value="ECO:0007669"/>
    <property type="project" value="InterPro"/>
</dbReference>
<dbReference type="Pfam" id="PF03583">
    <property type="entry name" value="LIP"/>
    <property type="match status" value="1"/>
</dbReference>
<dbReference type="PANTHER" id="PTHR34853">
    <property type="match status" value="1"/>
</dbReference>
<dbReference type="Gene3D" id="1.10.260.130">
    <property type="match status" value="1"/>
</dbReference>
<keyword evidence="1" id="KW-0732">Signal</keyword>
<dbReference type="InterPro" id="IPR029058">
    <property type="entry name" value="AB_hydrolase_fold"/>
</dbReference>
<evidence type="ECO:0000256" key="1">
    <source>
        <dbReference type="SAM" id="SignalP"/>
    </source>
</evidence>
<dbReference type="SUPFAM" id="SSF53474">
    <property type="entry name" value="alpha/beta-Hydrolases"/>
    <property type="match status" value="1"/>
</dbReference>
<feature type="chain" id="PRO_5005587900" description="Lipase" evidence="1">
    <location>
        <begin position="24"/>
        <end position="395"/>
    </location>
</feature>
<dbReference type="AlphaFoldDB" id="A0A0L8MXZ7"/>
<dbReference type="PIRSF" id="PIRSF029171">
    <property type="entry name" value="Esterase_LipA"/>
    <property type="match status" value="1"/>
</dbReference>
<name>A0A0L8MXZ7_STRVG</name>
<comment type="caution">
    <text evidence="2">The sequence shown here is derived from an EMBL/GenBank/DDBJ whole genome shotgun (WGS) entry which is preliminary data.</text>
</comment>
<dbReference type="Proteomes" id="UP000037084">
    <property type="component" value="Unassembled WGS sequence"/>
</dbReference>
<dbReference type="GO" id="GO:0004806">
    <property type="term" value="F:triacylglycerol lipase activity"/>
    <property type="evidence" value="ECO:0007669"/>
    <property type="project" value="InterPro"/>
</dbReference>
<organism evidence="2 3">
    <name type="scientific">Streptomyces virginiae</name>
    <name type="common">Streptomyces cinnamonensis</name>
    <dbReference type="NCBI Taxonomy" id="1961"/>
    <lineage>
        <taxon>Bacteria</taxon>
        <taxon>Bacillati</taxon>
        <taxon>Actinomycetota</taxon>
        <taxon>Actinomycetes</taxon>
        <taxon>Kitasatosporales</taxon>
        <taxon>Streptomycetaceae</taxon>
        <taxon>Streptomyces</taxon>
    </lineage>
</organism>
<evidence type="ECO:0000313" key="3">
    <source>
        <dbReference type="Proteomes" id="UP000037084"/>
    </source>
</evidence>
<dbReference type="EMBL" id="LGUV01000103">
    <property type="protein sequence ID" value="KOG55297.1"/>
    <property type="molecule type" value="Genomic_DNA"/>
</dbReference>
<dbReference type="Gene3D" id="3.40.50.1820">
    <property type="entry name" value="alpha/beta hydrolase"/>
    <property type="match status" value="1"/>
</dbReference>
<gene>
    <name evidence="2" type="ORF">ADK75_11320</name>
</gene>
<evidence type="ECO:0008006" key="4">
    <source>
        <dbReference type="Google" id="ProtNLM"/>
    </source>
</evidence>
<dbReference type="PATRIC" id="fig|1961.12.peg.2625"/>
<proteinExistence type="predicted"/>
<sequence>MRRLAYGAVAAVALAAVPSPALASPLDDPSTDSFYTQSSPLLPALPHGTLLRSRPFTPLASPGTPLNARGWQIVYTSTDAHGRPIAVSGTVLVSNAAHTGPRPLIAWAAGTQGINDNCAPSHQYATGTEYEATYVQNVLARGWALTMTDYQGLGTPGDHTYLVGAAEGNAVLDSVRAARQLSGAGIGLATPVGITGYSQGGQAGGFAAEQQKKYAPEIRLKGVAVGGVAVDTLAMLNNVDGGLYSFLTPYALTGLNAAYPSLKLDSLLTPTGQTAVADARSKCLFDMFPAHAFEQSSSFTTGTPILQRPAVQALFNKSKVGLGVPAVPALIYHGVNDDVIPFTQAQQLHTSWCAKGGSVELKANATDHLTGLLIAPAMDWMAARFSGSPAPSGCP</sequence>
<dbReference type="InterPro" id="IPR005152">
    <property type="entry name" value="Lipase_secreted"/>
</dbReference>
<evidence type="ECO:0000313" key="2">
    <source>
        <dbReference type="EMBL" id="KOG55297.1"/>
    </source>
</evidence>
<feature type="signal peptide" evidence="1">
    <location>
        <begin position="1"/>
        <end position="23"/>
    </location>
</feature>
<dbReference type="PANTHER" id="PTHR34853:SF1">
    <property type="entry name" value="LIPASE 5"/>
    <property type="match status" value="1"/>
</dbReference>
<protein>
    <recommendedName>
        <fullName evidence="4">Lipase</fullName>
    </recommendedName>
</protein>
<accession>A0A0L8MXZ7</accession>